<dbReference type="Gene3D" id="3.90.1530.30">
    <property type="match status" value="1"/>
</dbReference>
<keyword evidence="6" id="KW-1185">Reference proteome</keyword>
<dbReference type="AlphaFoldDB" id="A0A345Z2S5"/>
<dbReference type="InterPro" id="IPR004437">
    <property type="entry name" value="ParB/RepB/Spo0J"/>
</dbReference>
<dbReference type="FunFam" id="1.10.10.2830:FF:000001">
    <property type="entry name" value="Chromosome partitioning protein ParB"/>
    <property type="match status" value="1"/>
</dbReference>
<evidence type="ECO:0000256" key="2">
    <source>
        <dbReference type="ARBA" id="ARBA00022829"/>
    </source>
</evidence>
<sequence length="292" mass="33136">MANKKYKFKGLDEIFGESVSDMVNNIEGNPNNTTVPKTKVLLDNLKVNPFQPRRIFNDTEINELAESIKIHGIIQPIIVRKHKNDYEIIAGERRSRAARIAGLVEVPVVILEIDDKQMQEFAIIENIQRVDLLDIEEAIAYKKLVDILGLKQEEIAQRVGKSRSHVANIMRLLNLPQYVQDALMANGISMGQAKPLLTILSQEDKLKTIFEEIMAKNLTARDVENLVKKATFKNESSEEQKEKDVHLEAVEKIAMRKLGTKVTIDSGKITIRYEGNQDLNRVLEILGLNNEI</sequence>
<evidence type="ECO:0000259" key="4">
    <source>
        <dbReference type="SMART" id="SM00470"/>
    </source>
</evidence>
<dbReference type="Gene3D" id="1.10.10.2830">
    <property type="match status" value="1"/>
</dbReference>
<dbReference type="CDD" id="cd16393">
    <property type="entry name" value="SPO0J_N"/>
    <property type="match status" value="1"/>
</dbReference>
<dbReference type="PANTHER" id="PTHR33375:SF1">
    <property type="entry name" value="CHROMOSOME-PARTITIONING PROTEIN PARB-RELATED"/>
    <property type="match status" value="1"/>
</dbReference>
<dbReference type="GO" id="GO:0003677">
    <property type="term" value="F:DNA binding"/>
    <property type="evidence" value="ECO:0007669"/>
    <property type="project" value="UniProtKB-KW"/>
</dbReference>
<reference evidence="5 6" key="1">
    <citation type="submission" date="2018-07" db="EMBL/GenBank/DDBJ databases">
        <title>Complete genome sequence of Spiroplasma alleghenense PLHS-1 (ATCC 51752).</title>
        <authorList>
            <person name="Chou L."/>
            <person name="Lee T.-Y."/>
            <person name="Tsai Y.-M."/>
            <person name="Kuo C.-H."/>
        </authorList>
    </citation>
    <scope>NUCLEOTIDE SEQUENCE [LARGE SCALE GENOMIC DNA]</scope>
    <source>
        <strain evidence="5 6">PLHS-1</strain>
    </source>
</reference>
<protein>
    <submittedName>
        <fullName evidence="5">Site-specific DNA-binding protein</fullName>
    </submittedName>
</protein>
<keyword evidence="2" id="KW-0159">Chromosome partition</keyword>
<dbReference type="NCBIfam" id="TIGR00180">
    <property type="entry name" value="parB_part"/>
    <property type="match status" value="1"/>
</dbReference>
<name>A0A345Z2S5_9MOLU</name>
<dbReference type="InterPro" id="IPR003115">
    <property type="entry name" value="ParB_N"/>
</dbReference>
<dbReference type="InterPro" id="IPR050336">
    <property type="entry name" value="Chromosome_partition/occlusion"/>
</dbReference>
<organism evidence="5 6">
    <name type="scientific">Spiroplasma alleghenense</name>
    <dbReference type="NCBI Taxonomy" id="216931"/>
    <lineage>
        <taxon>Bacteria</taxon>
        <taxon>Bacillati</taxon>
        <taxon>Mycoplasmatota</taxon>
        <taxon>Mollicutes</taxon>
        <taxon>Entomoplasmatales</taxon>
        <taxon>Spiroplasmataceae</taxon>
        <taxon>Spiroplasma</taxon>
    </lineage>
</organism>
<dbReference type="PANTHER" id="PTHR33375">
    <property type="entry name" value="CHROMOSOME-PARTITIONING PROTEIN PARB-RELATED"/>
    <property type="match status" value="1"/>
</dbReference>
<dbReference type="FunFam" id="3.90.1530.30:FF:000001">
    <property type="entry name" value="Chromosome partitioning protein ParB"/>
    <property type="match status" value="1"/>
</dbReference>
<dbReference type="RefSeq" id="WP_115557824.1">
    <property type="nucleotide sequence ID" value="NZ_CP031376.1"/>
</dbReference>
<dbReference type="InterPro" id="IPR036086">
    <property type="entry name" value="ParB/Sulfiredoxin_sf"/>
</dbReference>
<dbReference type="GO" id="GO:0007059">
    <property type="term" value="P:chromosome segregation"/>
    <property type="evidence" value="ECO:0007669"/>
    <property type="project" value="UniProtKB-KW"/>
</dbReference>
<dbReference type="SUPFAM" id="SSF110849">
    <property type="entry name" value="ParB/Sulfiredoxin"/>
    <property type="match status" value="1"/>
</dbReference>
<dbReference type="GO" id="GO:0005694">
    <property type="term" value="C:chromosome"/>
    <property type="evidence" value="ECO:0007669"/>
    <property type="project" value="TreeGrafter"/>
</dbReference>
<proteinExistence type="inferred from homology"/>
<evidence type="ECO:0000256" key="1">
    <source>
        <dbReference type="ARBA" id="ARBA00006295"/>
    </source>
</evidence>
<dbReference type="KEGG" id="salx:SALLE_v1c02280"/>
<evidence type="ECO:0000256" key="3">
    <source>
        <dbReference type="ARBA" id="ARBA00023125"/>
    </source>
</evidence>
<gene>
    <name evidence="5" type="primary">parB</name>
    <name evidence="5" type="ORF">SALLE_v1c02280</name>
</gene>
<dbReference type="Pfam" id="PF02195">
    <property type="entry name" value="ParB_N"/>
    <property type="match status" value="1"/>
</dbReference>
<dbReference type="Pfam" id="PF17762">
    <property type="entry name" value="HTH_ParB"/>
    <property type="match status" value="1"/>
</dbReference>
<comment type="similarity">
    <text evidence="1">Belongs to the ParB family.</text>
</comment>
<evidence type="ECO:0000313" key="5">
    <source>
        <dbReference type="EMBL" id="AXK50904.1"/>
    </source>
</evidence>
<accession>A0A345Z2S5</accession>
<dbReference type="OrthoDB" id="9802051at2"/>
<dbReference type="EMBL" id="CP031376">
    <property type="protein sequence ID" value="AXK50904.1"/>
    <property type="molecule type" value="Genomic_DNA"/>
</dbReference>
<keyword evidence="3 5" id="KW-0238">DNA-binding</keyword>
<evidence type="ECO:0000313" key="6">
    <source>
        <dbReference type="Proteomes" id="UP000254792"/>
    </source>
</evidence>
<feature type="domain" description="ParB-like N-terminal" evidence="4">
    <location>
        <begin position="38"/>
        <end position="127"/>
    </location>
</feature>
<dbReference type="SMART" id="SM00470">
    <property type="entry name" value="ParB"/>
    <property type="match status" value="1"/>
</dbReference>
<dbReference type="InterPro" id="IPR041468">
    <property type="entry name" value="HTH_ParB/Spo0J"/>
</dbReference>
<dbReference type="Proteomes" id="UP000254792">
    <property type="component" value="Chromosome"/>
</dbReference>